<dbReference type="Proteomes" id="UP001556118">
    <property type="component" value="Unassembled WGS sequence"/>
</dbReference>
<dbReference type="InterPro" id="IPR027417">
    <property type="entry name" value="P-loop_NTPase"/>
</dbReference>
<dbReference type="RefSeq" id="WP_367775512.1">
    <property type="nucleotide sequence ID" value="NZ_JBFNXR010000054.1"/>
</dbReference>
<gene>
    <name evidence="1" type="ORF">ABUH87_18060</name>
</gene>
<dbReference type="EMBL" id="JBFNXR010000054">
    <property type="protein sequence ID" value="MEW9857033.1"/>
    <property type="molecule type" value="Genomic_DNA"/>
</dbReference>
<proteinExistence type="predicted"/>
<accession>A0ABV3RG04</accession>
<dbReference type="Gene3D" id="3.40.50.300">
    <property type="entry name" value="P-loop containing nucleotide triphosphate hydrolases"/>
    <property type="match status" value="1"/>
</dbReference>
<sequence length="346" mass="38468">MFDVEPKRSGPSSMAHIGRADLASEAELPPAQTASTTAAGSPIKVIYIAGYGRSGTTLLDIALSQAADVMGAGEMSTLARHVWDNREFCACGKAVPDCEVWSSIVERWLQSQGTPAMAAHRRRQPWREALLGPGRLLDRLRPHARAAYGHETLQLFREVTHVTGRPIVVDSSKLPGRGLALAAIPGIELYVVHMVRDGRGVVWSLRKPYKRDVEKGLQRDLNPKPLFYAALRWMSVNLAAEKLCGYVGPHRSLRIRYEDFVAAPEETVAAILSLVRGAPVGSRVLPESGALEPWHQMAGSRHRMQRTIRVREDGNWKQVMPADQQRWVTRLCGRLLRRYGYLEQSA</sequence>
<dbReference type="Pfam" id="PF13469">
    <property type="entry name" value="Sulfotransfer_3"/>
    <property type="match status" value="1"/>
</dbReference>
<protein>
    <submittedName>
        <fullName evidence="1">Sulfotransferase</fullName>
    </submittedName>
</protein>
<evidence type="ECO:0000313" key="2">
    <source>
        <dbReference type="Proteomes" id="UP001556118"/>
    </source>
</evidence>
<comment type="caution">
    <text evidence="1">The sequence shown here is derived from an EMBL/GenBank/DDBJ whole genome shotgun (WGS) entry which is preliminary data.</text>
</comment>
<dbReference type="SUPFAM" id="SSF52540">
    <property type="entry name" value="P-loop containing nucleoside triphosphate hydrolases"/>
    <property type="match status" value="1"/>
</dbReference>
<organism evidence="1 2">
    <name type="scientific">Novosphingobium rhizovicinum</name>
    <dbReference type="NCBI Taxonomy" id="3228928"/>
    <lineage>
        <taxon>Bacteria</taxon>
        <taxon>Pseudomonadati</taxon>
        <taxon>Pseudomonadota</taxon>
        <taxon>Alphaproteobacteria</taxon>
        <taxon>Sphingomonadales</taxon>
        <taxon>Sphingomonadaceae</taxon>
        <taxon>Novosphingobium</taxon>
    </lineage>
</organism>
<evidence type="ECO:0000313" key="1">
    <source>
        <dbReference type="EMBL" id="MEW9857033.1"/>
    </source>
</evidence>
<reference evidence="1 2" key="1">
    <citation type="submission" date="2024-06" db="EMBL/GenBank/DDBJ databases">
        <title>Novosphingobium rhizovicinus M1R2S20.</title>
        <authorList>
            <person name="Sun J.-Q."/>
        </authorList>
    </citation>
    <scope>NUCLEOTIDE SEQUENCE [LARGE SCALE GENOMIC DNA]</scope>
    <source>
        <strain evidence="1 2">M1R2S20</strain>
    </source>
</reference>
<keyword evidence="2" id="KW-1185">Reference proteome</keyword>
<name>A0ABV3RG04_9SPHN</name>